<evidence type="ECO:0000313" key="2">
    <source>
        <dbReference type="Proteomes" id="UP000003973"/>
    </source>
</evidence>
<sequence>MSVACVCRLPEKENAPSSPFSGNRGGAGPVRSVFPEKTALAENRNGFAFACLAKRTEPFYTDSNINAGKRKNIFSLLLLFSGFAARERQNAIDRKGYPFAATVAGRDVRRPARLSCVCATALPATPRPAGGGRCRKGPRRIQRKSGWTQGKRRLIRIQAGSLRSGGIPIRRGKRPCRACRGRKTNCFPVRGTGRFGRPAFKAGTLPDMDRVFGLDRFRRRSGSGQGDMR</sequence>
<accession>T5LEG7</accession>
<organism evidence="1 2">
    <name type="scientific">Oxalobacter paraformigenes</name>
    <dbReference type="NCBI Taxonomy" id="556268"/>
    <lineage>
        <taxon>Bacteria</taxon>
        <taxon>Pseudomonadati</taxon>
        <taxon>Pseudomonadota</taxon>
        <taxon>Betaproteobacteria</taxon>
        <taxon>Burkholderiales</taxon>
        <taxon>Oxalobacteraceae</taxon>
        <taxon>Oxalobacter</taxon>
    </lineage>
</organism>
<protein>
    <submittedName>
        <fullName evidence="1">Uncharacterized protein</fullName>
    </submittedName>
</protein>
<dbReference type="HOGENOM" id="CLU_1208830_0_0_4"/>
<name>T5LEG7_9BURK</name>
<keyword evidence="2" id="KW-1185">Reference proteome</keyword>
<reference evidence="1" key="1">
    <citation type="submission" date="2011-10" db="EMBL/GenBank/DDBJ databases">
        <title>The Genome Sequence of Oxalobacter formigenes HOxBLS.</title>
        <authorList>
            <consortium name="The Broad Institute Genome Sequencing Platform"/>
            <person name="Earl A."/>
            <person name="Ward D."/>
            <person name="Feldgarden M."/>
            <person name="Gevers D."/>
            <person name="Allison M.J."/>
            <person name="Humphrey S."/>
            <person name="Young S.K."/>
            <person name="Zeng Q."/>
            <person name="Gargeya S."/>
            <person name="Fitzgerald M."/>
            <person name="Haas B."/>
            <person name="Abouelleil A."/>
            <person name="Alvarado L."/>
            <person name="Arachchi H.M."/>
            <person name="Berlin A."/>
            <person name="Brown A."/>
            <person name="Chapman S.B."/>
            <person name="Chen Z."/>
            <person name="Dunbar C."/>
            <person name="Freedman E."/>
            <person name="Gearin G."/>
            <person name="Goldberg J."/>
            <person name="Griggs A."/>
            <person name="Gujja S."/>
            <person name="Heiman D."/>
            <person name="Howarth C."/>
            <person name="Larson L."/>
            <person name="Lui A."/>
            <person name="MacDonald P.J.P."/>
            <person name="Montmayeur A."/>
            <person name="Murphy C."/>
            <person name="Neiman D."/>
            <person name="Pearson M."/>
            <person name="Priest M."/>
            <person name="Roberts A."/>
            <person name="Saif S."/>
            <person name="Shea T."/>
            <person name="Shenoy N."/>
            <person name="Sisk P."/>
            <person name="Stolte C."/>
            <person name="Sykes S."/>
            <person name="Wortman J."/>
            <person name="Nusbaum C."/>
            <person name="Birren B."/>
        </authorList>
    </citation>
    <scope>NUCLEOTIDE SEQUENCE [LARGE SCALE GENOMIC DNA]</scope>
    <source>
        <strain evidence="1">HOxBLS</strain>
    </source>
</reference>
<dbReference type="AlphaFoldDB" id="T5LEG7"/>
<gene>
    <name evidence="1" type="ORF">OFAG_02182</name>
</gene>
<comment type="caution">
    <text evidence="1">The sequence shown here is derived from an EMBL/GenBank/DDBJ whole genome shotgun (WGS) entry which is preliminary data.</text>
</comment>
<dbReference type="EMBL" id="ACDP02000011">
    <property type="protein sequence ID" value="EQM95261.1"/>
    <property type="molecule type" value="Genomic_DNA"/>
</dbReference>
<dbReference type="Proteomes" id="UP000003973">
    <property type="component" value="Unassembled WGS sequence"/>
</dbReference>
<evidence type="ECO:0000313" key="1">
    <source>
        <dbReference type="EMBL" id="EQM95261.1"/>
    </source>
</evidence>
<proteinExistence type="predicted"/>